<dbReference type="RefSeq" id="WP_222990526.1">
    <property type="nucleotide sequence ID" value="NZ_JAINVV010000006.1"/>
</dbReference>
<evidence type="ECO:0000313" key="2">
    <source>
        <dbReference type="EMBL" id="MBY8823418.1"/>
    </source>
</evidence>
<dbReference type="Proteomes" id="UP000706039">
    <property type="component" value="Unassembled WGS sequence"/>
</dbReference>
<dbReference type="PANTHER" id="PTHR33361">
    <property type="entry name" value="GLR0591 PROTEIN"/>
    <property type="match status" value="1"/>
</dbReference>
<feature type="chain" id="PRO_5046111900" evidence="1">
    <location>
        <begin position="20"/>
        <end position="601"/>
    </location>
</feature>
<feature type="signal peptide" evidence="1">
    <location>
        <begin position="1"/>
        <end position="19"/>
    </location>
</feature>
<dbReference type="Pfam" id="PF05960">
    <property type="entry name" value="DUF885"/>
    <property type="match status" value="1"/>
</dbReference>
<evidence type="ECO:0000256" key="1">
    <source>
        <dbReference type="SAM" id="SignalP"/>
    </source>
</evidence>
<name>A0ABS7PQ26_9SPHN</name>
<reference evidence="2 3" key="1">
    <citation type="submission" date="2021-08" db="EMBL/GenBank/DDBJ databases">
        <authorList>
            <person name="Tuo L."/>
        </authorList>
    </citation>
    <scope>NUCLEOTIDE SEQUENCE [LARGE SCALE GENOMIC DNA]</scope>
    <source>
        <strain evidence="2 3">JCM 31229</strain>
    </source>
</reference>
<dbReference type="PANTHER" id="PTHR33361:SF2">
    <property type="entry name" value="DUF885 DOMAIN-CONTAINING PROTEIN"/>
    <property type="match status" value="1"/>
</dbReference>
<organism evidence="2 3">
    <name type="scientific">Sphingomonas colocasiae</name>
    <dbReference type="NCBI Taxonomy" id="1848973"/>
    <lineage>
        <taxon>Bacteria</taxon>
        <taxon>Pseudomonadati</taxon>
        <taxon>Pseudomonadota</taxon>
        <taxon>Alphaproteobacteria</taxon>
        <taxon>Sphingomonadales</taxon>
        <taxon>Sphingomonadaceae</taxon>
        <taxon>Sphingomonas</taxon>
    </lineage>
</organism>
<comment type="caution">
    <text evidence="2">The sequence shown here is derived from an EMBL/GenBank/DDBJ whole genome shotgun (WGS) entry which is preliminary data.</text>
</comment>
<gene>
    <name evidence="2" type="ORF">K7G82_14030</name>
</gene>
<keyword evidence="3" id="KW-1185">Reference proteome</keyword>
<accession>A0ABS7PQ26</accession>
<dbReference type="InterPro" id="IPR010281">
    <property type="entry name" value="DUF885"/>
</dbReference>
<sequence length="601" mass="66857">MNLAKFCMPLLFLASAAHPASPPPADAARPANDTAALHAIEDDIEQSQLETSFYAQWRAGKPIGQFVDYSPAPVRRLTALTARRMARHARIDPARLDPVDRQTWRILSFEFATAPDEAEYWLTFDLTPYQAPMQLGMVHQVLATQPLASRDDAANYLRLLGEYARMLETLHAKLEAQKTRGIYMPKPVLPMVRSTWTALAAGSGALRPADARLAVLDAATRARFLTDADRIIKGRIAQVYARINAAIGSDYEAQAPVAVGIGHYPGGKAVYRRLIHRNVTLAMTPAQLHSHGLAAVADISSRMRAIRTQLGFTGSSRAFYDRISTDPRFLAGSPADAEATYQRYVDAVEPKVPRYFRMVPKAPFGIQRLPLAAEAGQTFGYYDPPNASEPRGLYYYNGSNLEKRSLVNAGTLIYHELVPGHHFQTAIQEESTTLTPFRKHYLAASFNEGWGEYAASLGIELGLYDTPETLYGRYVNEMFLAARLVVDTGMNHYGWSLEKARAYMHEVTSLSDVEIASETLRYSTNLPGQALAYRTGYDKMWDLRRRAEKALGAMFDIRDFHDVVLATGARPLAVLEADVDAYITRVRTSRKPVTRRPKPAS</sequence>
<dbReference type="EMBL" id="JAINVV010000006">
    <property type="protein sequence ID" value="MBY8823418.1"/>
    <property type="molecule type" value="Genomic_DNA"/>
</dbReference>
<keyword evidence="1" id="KW-0732">Signal</keyword>
<evidence type="ECO:0000313" key="3">
    <source>
        <dbReference type="Proteomes" id="UP000706039"/>
    </source>
</evidence>
<proteinExistence type="predicted"/>
<protein>
    <submittedName>
        <fullName evidence="2">DUF885 domain-containing protein</fullName>
    </submittedName>
</protein>